<organism evidence="3 4">
    <name type="scientific">Candidatus Viadribacter manganicus</name>
    <dbReference type="NCBI Taxonomy" id="1759059"/>
    <lineage>
        <taxon>Bacteria</taxon>
        <taxon>Pseudomonadati</taxon>
        <taxon>Pseudomonadota</taxon>
        <taxon>Alphaproteobacteria</taxon>
        <taxon>Hyphomonadales</taxon>
        <taxon>Hyphomonadaceae</taxon>
        <taxon>Candidatus Viadribacter</taxon>
    </lineage>
</organism>
<dbReference type="InterPro" id="IPR006860">
    <property type="entry name" value="FecR"/>
</dbReference>
<dbReference type="AlphaFoldDB" id="A0A1B1AIS8"/>
<dbReference type="PANTHER" id="PTHR38731">
    <property type="entry name" value="LIPL45-RELATED LIPOPROTEIN-RELATED"/>
    <property type="match status" value="1"/>
</dbReference>
<keyword evidence="1" id="KW-0732">Signal</keyword>
<gene>
    <name evidence="3" type="ORF">ATE48_11310</name>
</gene>
<dbReference type="EMBL" id="CP013244">
    <property type="protein sequence ID" value="ANP46463.1"/>
    <property type="molecule type" value="Genomic_DNA"/>
</dbReference>
<evidence type="ECO:0000256" key="1">
    <source>
        <dbReference type="SAM" id="SignalP"/>
    </source>
</evidence>
<dbReference type="InParanoid" id="A0A1B1AIS8"/>
<dbReference type="Pfam" id="PF04773">
    <property type="entry name" value="FecR"/>
    <property type="match status" value="1"/>
</dbReference>
<feature type="domain" description="FecR protein" evidence="2">
    <location>
        <begin position="61"/>
        <end position="159"/>
    </location>
</feature>
<reference evidence="3 4" key="1">
    <citation type="submission" date="2015-11" db="EMBL/GenBank/DDBJ databases">
        <title>Whole-Genome Sequence of Candidatus Oderbacter manganicum from the National Park Lower Oder Valley, Germany.</title>
        <authorList>
            <person name="Braun B."/>
            <person name="Liere K."/>
            <person name="Szewzyk U."/>
        </authorList>
    </citation>
    <scope>NUCLEOTIDE SEQUENCE [LARGE SCALE GENOMIC DNA]</scope>
    <source>
        <strain evidence="3 4">OTSz_A_272</strain>
    </source>
</reference>
<feature type="chain" id="PRO_5008518862" description="FecR protein domain-containing protein" evidence="1">
    <location>
        <begin position="24"/>
        <end position="250"/>
    </location>
</feature>
<sequence>MRAAISGFGACLFAMALAMNAQAQTPTRIGVAAGVRNEVTASLGQQPRNLTAGAAVFQNETVRTGANSVAQLLFADQTTLSVGPRSEIRLDRYVYDPSRSTGDVAVSLTNGALRFISGRQDPRSYSIQTPVATIGVRGTIVDFLMMDGRMFAILAEGRVIITLSDGRAIQLTQPGKAIEFFADGSTSQQFTWRGRYEAGLRATSFPLFGNPFADMLGWEGANNLDDDTNVTDELFARDPYGDFCQTYYCD</sequence>
<dbReference type="RefSeq" id="WP_066771583.1">
    <property type="nucleotide sequence ID" value="NZ_CP013244.1"/>
</dbReference>
<evidence type="ECO:0000313" key="4">
    <source>
        <dbReference type="Proteomes" id="UP000092498"/>
    </source>
</evidence>
<protein>
    <recommendedName>
        <fullName evidence="2">FecR protein domain-containing protein</fullName>
    </recommendedName>
</protein>
<proteinExistence type="predicted"/>
<accession>A0A1B1AIS8</accession>
<name>A0A1B1AIS8_9PROT</name>
<dbReference type="Gene3D" id="2.60.120.1440">
    <property type="match status" value="1"/>
</dbReference>
<keyword evidence="4" id="KW-1185">Reference proteome</keyword>
<dbReference type="OrthoDB" id="6038785at2"/>
<dbReference type="Proteomes" id="UP000092498">
    <property type="component" value="Chromosome"/>
</dbReference>
<evidence type="ECO:0000313" key="3">
    <source>
        <dbReference type="EMBL" id="ANP46463.1"/>
    </source>
</evidence>
<dbReference type="KEGG" id="cbot:ATE48_11310"/>
<evidence type="ECO:0000259" key="2">
    <source>
        <dbReference type="Pfam" id="PF04773"/>
    </source>
</evidence>
<dbReference type="STRING" id="1759059.ATE48_11310"/>
<feature type="signal peptide" evidence="1">
    <location>
        <begin position="1"/>
        <end position="23"/>
    </location>
</feature>